<keyword evidence="5" id="KW-0297">G-protein coupled receptor</keyword>
<dbReference type="EMBL" id="OC879955">
    <property type="protein sequence ID" value="CAD7641505.1"/>
    <property type="molecule type" value="Genomic_DNA"/>
</dbReference>
<dbReference type="PRINTS" id="PR00237">
    <property type="entry name" value="GPCRRHODOPSN"/>
</dbReference>
<evidence type="ECO:0000256" key="4">
    <source>
        <dbReference type="ARBA" id="ARBA00022989"/>
    </source>
</evidence>
<dbReference type="AlphaFoldDB" id="A0A7R9QD92"/>
<dbReference type="PANTHER" id="PTHR24235">
    <property type="entry name" value="NEUROPEPTIDE Y RECEPTOR"/>
    <property type="match status" value="1"/>
</dbReference>
<feature type="transmembrane region" description="Helical" evidence="9">
    <location>
        <begin position="51"/>
        <end position="73"/>
    </location>
</feature>
<dbReference type="OrthoDB" id="9046662at2759"/>
<evidence type="ECO:0000259" key="10">
    <source>
        <dbReference type="PROSITE" id="PS50262"/>
    </source>
</evidence>
<evidence type="ECO:0000256" key="9">
    <source>
        <dbReference type="SAM" id="Phobius"/>
    </source>
</evidence>
<proteinExistence type="inferred from homology"/>
<evidence type="ECO:0000256" key="3">
    <source>
        <dbReference type="ARBA" id="ARBA00022692"/>
    </source>
</evidence>
<reference evidence="11" key="1">
    <citation type="submission" date="2020-11" db="EMBL/GenBank/DDBJ databases">
        <authorList>
            <person name="Tran Van P."/>
        </authorList>
    </citation>
    <scope>NUCLEOTIDE SEQUENCE</scope>
</reference>
<feature type="transmembrane region" description="Helical" evidence="9">
    <location>
        <begin position="85"/>
        <end position="105"/>
    </location>
</feature>
<protein>
    <recommendedName>
        <fullName evidence="10">G-protein coupled receptors family 1 profile domain-containing protein</fullName>
    </recommendedName>
</protein>
<evidence type="ECO:0000313" key="11">
    <source>
        <dbReference type="EMBL" id="CAD7641505.1"/>
    </source>
</evidence>
<dbReference type="Proteomes" id="UP000759131">
    <property type="component" value="Unassembled WGS sequence"/>
</dbReference>
<dbReference type="EMBL" id="CAJPIZ010025380">
    <property type="protein sequence ID" value="CAG2118738.1"/>
    <property type="molecule type" value="Genomic_DNA"/>
</dbReference>
<evidence type="ECO:0000256" key="1">
    <source>
        <dbReference type="ARBA" id="ARBA00004141"/>
    </source>
</evidence>
<evidence type="ECO:0000256" key="8">
    <source>
        <dbReference type="ARBA" id="ARBA00023224"/>
    </source>
</evidence>
<keyword evidence="8" id="KW-0807">Transducer</keyword>
<sequence length="117" mass="13080">MCETAPTMSAIVINTTYTGDEDPVKLQQLMDKLEEYINNRALDKTSLVSLVIAYAILIFIGTLGNGLVCVVVARKPKMRTSRNLFIINLAISDLLLCFFTIPFSLVEISVKFWPFGM</sequence>
<feature type="non-terminal residue" evidence="11">
    <location>
        <position position="1"/>
    </location>
</feature>
<dbReference type="InterPro" id="IPR000276">
    <property type="entry name" value="GPCR_Rhodpsn"/>
</dbReference>
<keyword evidence="3 9" id="KW-0812">Transmembrane</keyword>
<evidence type="ECO:0000313" key="12">
    <source>
        <dbReference type="Proteomes" id="UP000759131"/>
    </source>
</evidence>
<keyword evidence="12" id="KW-1185">Reference proteome</keyword>
<dbReference type="Pfam" id="PF00001">
    <property type="entry name" value="7tm_1"/>
    <property type="match status" value="1"/>
</dbReference>
<name>A0A7R9QD92_9ACAR</name>
<evidence type="ECO:0000256" key="2">
    <source>
        <dbReference type="ARBA" id="ARBA00010663"/>
    </source>
</evidence>
<accession>A0A7R9QD92</accession>
<evidence type="ECO:0000256" key="6">
    <source>
        <dbReference type="ARBA" id="ARBA00023136"/>
    </source>
</evidence>
<keyword evidence="4 9" id="KW-1133">Transmembrane helix</keyword>
<comment type="subcellular location">
    <subcellularLocation>
        <location evidence="1">Membrane</location>
        <topology evidence="1">Multi-pass membrane protein</topology>
    </subcellularLocation>
</comment>
<gene>
    <name evidence="11" type="ORF">OSB1V03_LOCUS18688</name>
</gene>
<dbReference type="PANTHER" id="PTHR24235:SF12">
    <property type="entry name" value="G-PROTEIN COUPLED RECEPTORS FAMILY 1 PROFILE DOMAIN-CONTAINING PROTEIN"/>
    <property type="match status" value="1"/>
</dbReference>
<keyword evidence="7" id="KW-0675">Receptor</keyword>
<organism evidence="11">
    <name type="scientific">Medioppia subpectinata</name>
    <dbReference type="NCBI Taxonomy" id="1979941"/>
    <lineage>
        <taxon>Eukaryota</taxon>
        <taxon>Metazoa</taxon>
        <taxon>Ecdysozoa</taxon>
        <taxon>Arthropoda</taxon>
        <taxon>Chelicerata</taxon>
        <taxon>Arachnida</taxon>
        <taxon>Acari</taxon>
        <taxon>Acariformes</taxon>
        <taxon>Sarcoptiformes</taxon>
        <taxon>Oribatida</taxon>
        <taxon>Brachypylina</taxon>
        <taxon>Oppioidea</taxon>
        <taxon>Oppiidae</taxon>
        <taxon>Medioppia</taxon>
    </lineage>
</organism>
<dbReference type="GO" id="GO:0004930">
    <property type="term" value="F:G protein-coupled receptor activity"/>
    <property type="evidence" value="ECO:0007669"/>
    <property type="project" value="UniProtKB-KW"/>
</dbReference>
<dbReference type="Gene3D" id="1.20.1070.10">
    <property type="entry name" value="Rhodopsin 7-helix transmembrane proteins"/>
    <property type="match status" value="1"/>
</dbReference>
<dbReference type="PROSITE" id="PS50262">
    <property type="entry name" value="G_PROTEIN_RECEP_F1_2"/>
    <property type="match status" value="1"/>
</dbReference>
<dbReference type="SUPFAM" id="SSF81321">
    <property type="entry name" value="Family A G protein-coupled receptor-like"/>
    <property type="match status" value="1"/>
</dbReference>
<evidence type="ECO:0000256" key="5">
    <source>
        <dbReference type="ARBA" id="ARBA00023040"/>
    </source>
</evidence>
<keyword evidence="6 9" id="KW-0472">Membrane</keyword>
<dbReference type="InterPro" id="IPR017452">
    <property type="entry name" value="GPCR_Rhodpsn_7TM"/>
</dbReference>
<comment type="similarity">
    <text evidence="2">Belongs to the G-protein coupled receptor 1 family.</text>
</comment>
<evidence type="ECO:0000256" key="7">
    <source>
        <dbReference type="ARBA" id="ARBA00023170"/>
    </source>
</evidence>
<dbReference type="GO" id="GO:0016020">
    <property type="term" value="C:membrane"/>
    <property type="evidence" value="ECO:0007669"/>
    <property type="project" value="UniProtKB-SubCell"/>
</dbReference>
<feature type="domain" description="G-protein coupled receptors family 1 profile" evidence="10">
    <location>
        <begin position="64"/>
        <end position="117"/>
    </location>
</feature>